<comment type="caution">
    <text evidence="2">The sequence shown here is derived from an EMBL/GenBank/DDBJ whole genome shotgun (WGS) entry which is preliminary data.</text>
</comment>
<sequence>MTLLTILSFLSQIDCSQGMTTANMKFVVLDVEVDGDGLSDELLFQKLQDGEHIVRRIVELDGLNAILQDGCPARTSPKTM</sequence>
<name>A0A9P6DZ30_9AGAM</name>
<dbReference type="EMBL" id="MU128940">
    <property type="protein sequence ID" value="KAF9516293.1"/>
    <property type="molecule type" value="Genomic_DNA"/>
</dbReference>
<reference evidence="2" key="1">
    <citation type="journal article" date="2020" name="Nat. Commun.">
        <title>Large-scale genome sequencing of mycorrhizal fungi provides insights into the early evolution of symbiotic traits.</title>
        <authorList>
            <person name="Miyauchi S."/>
            <person name="Kiss E."/>
            <person name="Kuo A."/>
            <person name="Drula E."/>
            <person name="Kohler A."/>
            <person name="Sanchez-Garcia M."/>
            <person name="Morin E."/>
            <person name="Andreopoulos B."/>
            <person name="Barry K.W."/>
            <person name="Bonito G."/>
            <person name="Buee M."/>
            <person name="Carver A."/>
            <person name="Chen C."/>
            <person name="Cichocki N."/>
            <person name="Clum A."/>
            <person name="Culley D."/>
            <person name="Crous P.W."/>
            <person name="Fauchery L."/>
            <person name="Girlanda M."/>
            <person name="Hayes R.D."/>
            <person name="Keri Z."/>
            <person name="LaButti K."/>
            <person name="Lipzen A."/>
            <person name="Lombard V."/>
            <person name="Magnuson J."/>
            <person name="Maillard F."/>
            <person name="Murat C."/>
            <person name="Nolan M."/>
            <person name="Ohm R.A."/>
            <person name="Pangilinan J."/>
            <person name="Pereira M.F."/>
            <person name="Perotto S."/>
            <person name="Peter M."/>
            <person name="Pfister S."/>
            <person name="Riley R."/>
            <person name="Sitrit Y."/>
            <person name="Stielow J.B."/>
            <person name="Szollosi G."/>
            <person name="Zifcakova L."/>
            <person name="Stursova M."/>
            <person name="Spatafora J.W."/>
            <person name="Tedersoo L."/>
            <person name="Vaario L.M."/>
            <person name="Yamada A."/>
            <person name="Yan M."/>
            <person name="Wang P."/>
            <person name="Xu J."/>
            <person name="Bruns T."/>
            <person name="Baldrian P."/>
            <person name="Vilgalys R."/>
            <person name="Dunand C."/>
            <person name="Henrissat B."/>
            <person name="Grigoriev I.V."/>
            <person name="Hibbett D."/>
            <person name="Nagy L.G."/>
            <person name="Martin F.M."/>
        </authorList>
    </citation>
    <scope>NUCLEOTIDE SEQUENCE</scope>
    <source>
        <strain evidence="2">UP504</strain>
    </source>
</reference>
<keyword evidence="3" id="KW-1185">Reference proteome</keyword>
<evidence type="ECO:0000313" key="3">
    <source>
        <dbReference type="Proteomes" id="UP000886523"/>
    </source>
</evidence>
<dbReference type="Proteomes" id="UP000886523">
    <property type="component" value="Unassembled WGS sequence"/>
</dbReference>
<dbReference type="OrthoDB" id="10249920at2759"/>
<keyword evidence="1" id="KW-0732">Signal</keyword>
<evidence type="ECO:0000313" key="2">
    <source>
        <dbReference type="EMBL" id="KAF9516293.1"/>
    </source>
</evidence>
<feature type="signal peptide" evidence="1">
    <location>
        <begin position="1"/>
        <end position="18"/>
    </location>
</feature>
<protein>
    <submittedName>
        <fullName evidence="2">Uncharacterized protein</fullName>
    </submittedName>
</protein>
<feature type="chain" id="PRO_5040334203" evidence="1">
    <location>
        <begin position="19"/>
        <end position="80"/>
    </location>
</feature>
<evidence type="ECO:0000256" key="1">
    <source>
        <dbReference type="SAM" id="SignalP"/>
    </source>
</evidence>
<accession>A0A9P6DZ30</accession>
<dbReference type="AlphaFoldDB" id="A0A9P6DZ30"/>
<dbReference type="Gene3D" id="3.90.79.10">
    <property type="entry name" value="Nucleoside Triphosphate Pyrophosphohydrolase"/>
    <property type="match status" value="1"/>
</dbReference>
<proteinExistence type="predicted"/>
<gene>
    <name evidence="2" type="ORF">BS47DRAFT_1340882</name>
</gene>
<organism evidence="2 3">
    <name type="scientific">Hydnum rufescens UP504</name>
    <dbReference type="NCBI Taxonomy" id="1448309"/>
    <lineage>
        <taxon>Eukaryota</taxon>
        <taxon>Fungi</taxon>
        <taxon>Dikarya</taxon>
        <taxon>Basidiomycota</taxon>
        <taxon>Agaricomycotina</taxon>
        <taxon>Agaricomycetes</taxon>
        <taxon>Cantharellales</taxon>
        <taxon>Hydnaceae</taxon>
        <taxon>Hydnum</taxon>
    </lineage>
</organism>